<name>A0A8S9K1P2_BRACR</name>
<comment type="caution">
    <text evidence="1">The sequence shown here is derived from an EMBL/GenBank/DDBJ whole genome shotgun (WGS) entry which is preliminary data.</text>
</comment>
<proteinExistence type="predicted"/>
<gene>
    <name evidence="1" type="ORF">F2Q68_00039623</name>
</gene>
<sequence length="181" mass="20464">MIKDKIELQGRSTLDNRESYACRLSSLCIGFSLKSIADETRELEVHQSNGKKLESKIVTLSRLQLPQEGNVNKRIKEAARAINFSSTDKVLPVDALIIGALKYMELVASSSNEADRKESRMDYDDQFDDLHGQELMDIEEGVTISEPVVDPGIIDLAKHGKQKNHRQPKAELNLEFHWITE</sequence>
<reference evidence="1" key="1">
    <citation type="submission" date="2019-12" db="EMBL/GenBank/DDBJ databases">
        <title>Genome sequencing and annotation of Brassica cretica.</title>
        <authorList>
            <person name="Studholme D.J."/>
            <person name="Sarris P.F."/>
        </authorList>
    </citation>
    <scope>NUCLEOTIDE SEQUENCE</scope>
    <source>
        <strain evidence="1">PFS-001/15</strain>
        <tissue evidence="1">Leaf</tissue>
    </source>
</reference>
<dbReference type="Proteomes" id="UP000712281">
    <property type="component" value="Unassembled WGS sequence"/>
</dbReference>
<organism evidence="1 2">
    <name type="scientific">Brassica cretica</name>
    <name type="common">Mustard</name>
    <dbReference type="NCBI Taxonomy" id="69181"/>
    <lineage>
        <taxon>Eukaryota</taxon>
        <taxon>Viridiplantae</taxon>
        <taxon>Streptophyta</taxon>
        <taxon>Embryophyta</taxon>
        <taxon>Tracheophyta</taxon>
        <taxon>Spermatophyta</taxon>
        <taxon>Magnoliopsida</taxon>
        <taxon>eudicotyledons</taxon>
        <taxon>Gunneridae</taxon>
        <taxon>Pentapetalae</taxon>
        <taxon>rosids</taxon>
        <taxon>malvids</taxon>
        <taxon>Brassicales</taxon>
        <taxon>Brassicaceae</taxon>
        <taxon>Brassiceae</taxon>
        <taxon>Brassica</taxon>
    </lineage>
</organism>
<evidence type="ECO:0000313" key="1">
    <source>
        <dbReference type="EMBL" id="KAF2619337.1"/>
    </source>
</evidence>
<accession>A0A8S9K1P2</accession>
<dbReference type="EMBL" id="QGKW02000007">
    <property type="protein sequence ID" value="KAF2619337.1"/>
    <property type="molecule type" value="Genomic_DNA"/>
</dbReference>
<protein>
    <submittedName>
        <fullName evidence="1">Uncharacterized protein</fullName>
    </submittedName>
</protein>
<evidence type="ECO:0000313" key="2">
    <source>
        <dbReference type="Proteomes" id="UP000712281"/>
    </source>
</evidence>